<dbReference type="CDD" id="cd00657">
    <property type="entry name" value="Ferritin_like"/>
    <property type="match status" value="1"/>
</dbReference>
<dbReference type="Gene3D" id="1.20.1260.10">
    <property type="match status" value="1"/>
</dbReference>
<proteinExistence type="predicted"/>
<evidence type="ECO:0000313" key="3">
    <source>
        <dbReference type="Proteomes" id="UP000064967"/>
    </source>
</evidence>
<name>A0A0K1Q2Z9_9BACT</name>
<dbReference type="GO" id="GO:0016491">
    <property type="term" value="F:oxidoreductase activity"/>
    <property type="evidence" value="ECO:0007669"/>
    <property type="project" value="InterPro"/>
</dbReference>
<keyword evidence="3" id="KW-1185">Reference proteome</keyword>
<keyword evidence="2" id="KW-0449">Lipoprotein</keyword>
<dbReference type="InterPro" id="IPR003251">
    <property type="entry name" value="Rr_diiron-bd_dom"/>
</dbReference>
<gene>
    <name evidence="2" type="ORF">AKJ09_06413</name>
</gene>
<dbReference type="PATRIC" id="fig|1391654.3.peg.6502"/>
<feature type="domain" description="Rubrerythrin diiron-binding" evidence="1">
    <location>
        <begin position="83"/>
        <end position="203"/>
    </location>
</feature>
<accession>A0A0K1Q2Z9</accession>
<dbReference type="EMBL" id="CP012333">
    <property type="protein sequence ID" value="AKU99749.1"/>
    <property type="molecule type" value="Genomic_DNA"/>
</dbReference>
<dbReference type="SUPFAM" id="SSF47240">
    <property type="entry name" value="Ferritin-like"/>
    <property type="match status" value="1"/>
</dbReference>
<sequence length="273" mass="29450">MIFRAMVSLRLRVILREVVDTSREAGIVFAGSGRANVGPTDMVEVSGVRREESACVGRRPDGFSVTPMASAPSVGAWFANAAQLEAASVHAFRILHDELLAHGAPERLAVAAERAARDEIRHAAMMRRLARRYGASNVPEVDVQAKPDRSLDAIALENAVEGCVRETYGAVEAALQGERATDPLVARIMRAIAHDEAKHAELAWDVAAWARNGLDVETRTAIDVAMHGAVSDLLRELRRDTDPSLARLAGLPSKRVAMHAASALQAKLWARAS</sequence>
<evidence type="ECO:0000259" key="1">
    <source>
        <dbReference type="Pfam" id="PF02915"/>
    </source>
</evidence>
<protein>
    <submittedName>
        <fullName evidence="2">Putative lipoprotein</fullName>
    </submittedName>
</protein>
<dbReference type="InterPro" id="IPR009078">
    <property type="entry name" value="Ferritin-like_SF"/>
</dbReference>
<dbReference type="InterPro" id="IPR012347">
    <property type="entry name" value="Ferritin-like"/>
</dbReference>
<reference evidence="2 3" key="1">
    <citation type="submission" date="2015-08" db="EMBL/GenBank/DDBJ databases">
        <authorList>
            <person name="Babu N.S."/>
            <person name="Beckwith C.J."/>
            <person name="Beseler K.G."/>
            <person name="Brison A."/>
            <person name="Carone J.V."/>
            <person name="Caskin T.P."/>
            <person name="Diamond M."/>
            <person name="Durham M.E."/>
            <person name="Foxe J.M."/>
            <person name="Go M."/>
            <person name="Henderson B.A."/>
            <person name="Jones I.B."/>
            <person name="McGettigan J.A."/>
            <person name="Micheletti S.J."/>
            <person name="Nasrallah M.E."/>
            <person name="Ortiz D."/>
            <person name="Piller C.R."/>
            <person name="Privatt S.R."/>
            <person name="Schneider S.L."/>
            <person name="Sharp S."/>
            <person name="Smith T.C."/>
            <person name="Stanton J.D."/>
            <person name="Ullery H.E."/>
            <person name="Wilson R.J."/>
            <person name="Serrano M.G."/>
            <person name="Buck G."/>
            <person name="Lee V."/>
            <person name="Wang Y."/>
            <person name="Carvalho R."/>
            <person name="Voegtly L."/>
            <person name="Shi R."/>
            <person name="Duckworth R."/>
            <person name="Johnson A."/>
            <person name="Loviza R."/>
            <person name="Walstead R."/>
            <person name="Shah Z."/>
            <person name="Kiflezghi M."/>
            <person name="Wade K."/>
            <person name="Ball S.L."/>
            <person name="Bradley K.W."/>
            <person name="Asai D.J."/>
            <person name="Bowman C.A."/>
            <person name="Russell D.A."/>
            <person name="Pope W.H."/>
            <person name="Jacobs-Sera D."/>
            <person name="Hendrix R.W."/>
            <person name="Hatfull G.F."/>
        </authorList>
    </citation>
    <scope>NUCLEOTIDE SEQUENCE [LARGE SCALE GENOMIC DNA]</scope>
    <source>
        <strain evidence="2 3">DSM 27648</strain>
    </source>
</reference>
<dbReference type="AlphaFoldDB" id="A0A0K1Q2Z9"/>
<dbReference type="Pfam" id="PF02915">
    <property type="entry name" value="Rubrerythrin"/>
    <property type="match status" value="1"/>
</dbReference>
<dbReference type="KEGG" id="llu:AKJ09_06413"/>
<dbReference type="Proteomes" id="UP000064967">
    <property type="component" value="Chromosome"/>
</dbReference>
<evidence type="ECO:0000313" key="2">
    <source>
        <dbReference type="EMBL" id="AKU99749.1"/>
    </source>
</evidence>
<dbReference type="GO" id="GO:0046872">
    <property type="term" value="F:metal ion binding"/>
    <property type="evidence" value="ECO:0007669"/>
    <property type="project" value="InterPro"/>
</dbReference>
<organism evidence="2 3">
    <name type="scientific">Labilithrix luteola</name>
    <dbReference type="NCBI Taxonomy" id="1391654"/>
    <lineage>
        <taxon>Bacteria</taxon>
        <taxon>Pseudomonadati</taxon>
        <taxon>Myxococcota</taxon>
        <taxon>Polyangia</taxon>
        <taxon>Polyangiales</taxon>
        <taxon>Labilitrichaceae</taxon>
        <taxon>Labilithrix</taxon>
    </lineage>
</organism>